<comment type="caution">
    <text evidence="1">The sequence shown here is derived from an EMBL/GenBank/DDBJ whole genome shotgun (WGS) entry which is preliminary data.</text>
</comment>
<reference evidence="1" key="1">
    <citation type="submission" date="2021-09" db="EMBL/GenBank/DDBJ databases">
        <authorList>
            <consortium name="AG Swart"/>
            <person name="Singh M."/>
            <person name="Singh A."/>
            <person name="Seah K."/>
            <person name="Emmerich C."/>
        </authorList>
    </citation>
    <scope>NUCLEOTIDE SEQUENCE</scope>
    <source>
        <strain evidence="1">ATCC30299</strain>
    </source>
</reference>
<evidence type="ECO:0000313" key="2">
    <source>
        <dbReference type="Proteomes" id="UP001162131"/>
    </source>
</evidence>
<protein>
    <submittedName>
        <fullName evidence="1">Uncharacterized protein</fullName>
    </submittedName>
</protein>
<dbReference type="Proteomes" id="UP001162131">
    <property type="component" value="Unassembled WGS sequence"/>
</dbReference>
<proteinExistence type="predicted"/>
<gene>
    <name evidence="1" type="ORF">BSTOLATCC_MIC15838</name>
</gene>
<evidence type="ECO:0000313" key="1">
    <source>
        <dbReference type="EMBL" id="CAG9316408.1"/>
    </source>
</evidence>
<name>A0AAU9ISG0_9CILI</name>
<keyword evidence="2" id="KW-1185">Reference proteome</keyword>
<dbReference type="EMBL" id="CAJZBQ010000015">
    <property type="protein sequence ID" value="CAG9316408.1"/>
    <property type="molecule type" value="Genomic_DNA"/>
</dbReference>
<accession>A0AAU9ISG0</accession>
<organism evidence="1 2">
    <name type="scientific">Blepharisma stoltei</name>
    <dbReference type="NCBI Taxonomy" id="1481888"/>
    <lineage>
        <taxon>Eukaryota</taxon>
        <taxon>Sar</taxon>
        <taxon>Alveolata</taxon>
        <taxon>Ciliophora</taxon>
        <taxon>Postciliodesmatophora</taxon>
        <taxon>Heterotrichea</taxon>
        <taxon>Heterotrichida</taxon>
        <taxon>Blepharismidae</taxon>
        <taxon>Blepharisma</taxon>
    </lineage>
</organism>
<dbReference type="AlphaFoldDB" id="A0AAU9ISG0"/>
<sequence length="330" mass="37800">MTLEIYLAILIGFSENIRKYRPKLLNNLDIIMADLLEELKDLDEEDENYIFLDKFGNPQLRIELNIHWNLLPNKCILLTCNANESLGYLRFRIGETMEKYPTFSGLSNLTAYNLTSNKVSLPKEGTCGEFTKSGDHISCDITSQDMWIDVRIESINFNLRVQFEVKVNLNLTIDKLKLSLVEIANKLLRAKSLRANYDENDIEFNKIPVDKESLSQDLTAPVLDGSEILKKLIKVDGDKEVSTVFDYLDRYAMCFLNKTKKDRSTYGIDFQPSFMGADSLIRVLDSLPIRGLRVEPTVFSSSMEVKEAEISRKRSFVAKKVPNFCLCNIC</sequence>